<evidence type="ECO:0000313" key="9">
    <source>
        <dbReference type="EMBL" id="MFC7462070.1"/>
    </source>
</evidence>
<dbReference type="EMBL" id="JBHTBZ010000051">
    <property type="protein sequence ID" value="MFC7462070.1"/>
    <property type="molecule type" value="Genomic_DNA"/>
</dbReference>
<keyword evidence="5" id="KW-0234">DNA repair</keyword>
<comment type="caution">
    <text evidence="9">The sequence shown here is derived from an EMBL/GenBank/DDBJ whole genome shotgun (WGS) entry which is preliminary data.</text>
</comment>
<evidence type="ECO:0000256" key="7">
    <source>
        <dbReference type="RuleBase" id="RU003991"/>
    </source>
</evidence>
<dbReference type="RefSeq" id="WP_382202775.1">
    <property type="nucleotide sequence ID" value="NZ_JBHTBZ010000051.1"/>
</dbReference>
<evidence type="ECO:0000256" key="3">
    <source>
        <dbReference type="ARBA" id="ARBA00022801"/>
    </source>
</evidence>
<dbReference type="PRINTS" id="PR00726">
    <property type="entry name" value="LEXASERPTASE"/>
</dbReference>
<proteinExistence type="inferred from homology"/>
<accession>A0ABW2SEX4</accession>
<dbReference type="Gene3D" id="2.10.109.10">
    <property type="entry name" value="Umud Fragment, subunit A"/>
    <property type="match status" value="1"/>
</dbReference>
<evidence type="ECO:0000256" key="2">
    <source>
        <dbReference type="ARBA" id="ARBA00022763"/>
    </source>
</evidence>
<evidence type="ECO:0000256" key="1">
    <source>
        <dbReference type="ARBA" id="ARBA00007484"/>
    </source>
</evidence>
<dbReference type="Pfam" id="PF00717">
    <property type="entry name" value="Peptidase_S24"/>
    <property type="match status" value="1"/>
</dbReference>
<dbReference type="CDD" id="cd06529">
    <property type="entry name" value="S24_LexA-like"/>
    <property type="match status" value="1"/>
</dbReference>
<sequence>MELPMAGHSVRAGFPSPAEDFHVERLDLTSILVTHPQATFFIRLSGDSMVEAGLFDGDLMVVNRALKPQHQDVVIAVLDGEFTCKHLWLRHGRMKLVPANPTYPEIVPQDGQTVEIWGVVTASIKRFRQNSQTRQGRAR</sequence>
<keyword evidence="3 7" id="KW-0378">Hydrolase</keyword>
<dbReference type="InterPro" id="IPR015927">
    <property type="entry name" value="Peptidase_S24_S26A/B/C"/>
</dbReference>
<dbReference type="PANTHER" id="PTHR33516">
    <property type="entry name" value="LEXA REPRESSOR"/>
    <property type="match status" value="1"/>
</dbReference>
<evidence type="ECO:0000256" key="5">
    <source>
        <dbReference type="ARBA" id="ARBA00023204"/>
    </source>
</evidence>
<evidence type="ECO:0000313" key="10">
    <source>
        <dbReference type="Proteomes" id="UP001596457"/>
    </source>
</evidence>
<dbReference type="SUPFAM" id="SSF51306">
    <property type="entry name" value="LexA/Signal peptidase"/>
    <property type="match status" value="1"/>
</dbReference>
<dbReference type="InterPro" id="IPR036286">
    <property type="entry name" value="LexA/Signal_pep-like_sf"/>
</dbReference>
<gene>
    <name evidence="9" type="ORF">ACFQU0_16700</name>
</gene>
<protein>
    <submittedName>
        <fullName evidence="9">LexA family protein</fullName>
    </submittedName>
</protein>
<dbReference type="InterPro" id="IPR050077">
    <property type="entry name" value="LexA_repressor"/>
</dbReference>
<dbReference type="PANTHER" id="PTHR33516:SF2">
    <property type="entry name" value="LEXA REPRESSOR-RELATED"/>
    <property type="match status" value="1"/>
</dbReference>
<dbReference type="NCBIfam" id="NF007621">
    <property type="entry name" value="PRK10276.1"/>
    <property type="match status" value="1"/>
</dbReference>
<dbReference type="Proteomes" id="UP001596457">
    <property type="component" value="Unassembled WGS sequence"/>
</dbReference>
<feature type="domain" description="Peptidase S24/S26A/S26B/S26C" evidence="8">
    <location>
        <begin position="9"/>
        <end position="120"/>
    </location>
</feature>
<dbReference type="InterPro" id="IPR006197">
    <property type="entry name" value="Peptidase_S24_LexA"/>
</dbReference>
<evidence type="ECO:0000256" key="4">
    <source>
        <dbReference type="ARBA" id="ARBA00022813"/>
    </source>
</evidence>
<keyword evidence="10" id="KW-1185">Reference proteome</keyword>
<evidence type="ECO:0000256" key="6">
    <source>
        <dbReference type="ARBA" id="ARBA00023236"/>
    </source>
</evidence>
<keyword evidence="2" id="KW-0227">DNA damage</keyword>
<evidence type="ECO:0000259" key="8">
    <source>
        <dbReference type="Pfam" id="PF00717"/>
    </source>
</evidence>
<name>A0ABW2SEX4_9BURK</name>
<reference evidence="10" key="1">
    <citation type="journal article" date="2019" name="Int. J. Syst. Evol. Microbiol.">
        <title>The Global Catalogue of Microorganisms (GCM) 10K type strain sequencing project: providing services to taxonomists for standard genome sequencing and annotation.</title>
        <authorList>
            <consortium name="The Broad Institute Genomics Platform"/>
            <consortium name="The Broad Institute Genome Sequencing Center for Infectious Disease"/>
            <person name="Wu L."/>
            <person name="Ma J."/>
        </authorList>
    </citation>
    <scope>NUCLEOTIDE SEQUENCE [LARGE SCALE GENOMIC DNA]</scope>
    <source>
        <strain evidence="10">CCUG 53903</strain>
    </source>
</reference>
<dbReference type="InterPro" id="IPR039418">
    <property type="entry name" value="LexA-like"/>
</dbReference>
<organism evidence="9 10">
    <name type="scientific">Hydrogenophaga defluvii</name>
    <dbReference type="NCBI Taxonomy" id="249410"/>
    <lineage>
        <taxon>Bacteria</taxon>
        <taxon>Pseudomonadati</taxon>
        <taxon>Pseudomonadota</taxon>
        <taxon>Betaproteobacteria</taxon>
        <taxon>Burkholderiales</taxon>
        <taxon>Comamonadaceae</taxon>
        <taxon>Hydrogenophaga</taxon>
    </lineage>
</organism>
<comment type="similarity">
    <text evidence="1 7">Belongs to the peptidase S24 family.</text>
</comment>
<keyword evidence="4 7" id="KW-0068">Autocatalytic cleavage</keyword>
<keyword evidence="6" id="KW-0742">SOS response</keyword>